<feature type="domain" description="Aerotolerance regulator N-terminal" evidence="2">
    <location>
        <begin position="1"/>
        <end position="76"/>
    </location>
</feature>
<dbReference type="OrthoDB" id="9810200at2"/>
<dbReference type="AlphaFoldDB" id="A0A327R790"/>
<dbReference type="SUPFAM" id="SSF53300">
    <property type="entry name" value="vWA-like"/>
    <property type="match status" value="1"/>
</dbReference>
<name>A0A327R790_9FLAO</name>
<gene>
    <name evidence="3" type="ORF">LY08_02525</name>
</gene>
<evidence type="ECO:0000313" key="4">
    <source>
        <dbReference type="Proteomes" id="UP000248703"/>
    </source>
</evidence>
<feature type="transmembrane region" description="Helical" evidence="1">
    <location>
        <begin position="619"/>
        <end position="641"/>
    </location>
</feature>
<dbReference type="Pfam" id="PF07584">
    <property type="entry name" value="BatA"/>
    <property type="match status" value="1"/>
</dbReference>
<dbReference type="EMBL" id="QLLO01000010">
    <property type="protein sequence ID" value="RAJ12025.1"/>
    <property type="molecule type" value="Genomic_DNA"/>
</dbReference>
<keyword evidence="1" id="KW-0472">Membrane</keyword>
<evidence type="ECO:0000256" key="1">
    <source>
        <dbReference type="SAM" id="Phobius"/>
    </source>
</evidence>
<feature type="transmembrane region" description="Helical" evidence="1">
    <location>
        <begin position="56"/>
        <end position="78"/>
    </location>
</feature>
<comment type="caution">
    <text evidence="3">The sequence shown here is derived from an EMBL/GenBank/DDBJ whole genome shotgun (WGS) entry which is preliminary data.</text>
</comment>
<evidence type="ECO:0000259" key="2">
    <source>
        <dbReference type="Pfam" id="PF07584"/>
    </source>
</evidence>
<keyword evidence="4" id="KW-1185">Reference proteome</keyword>
<dbReference type="PANTHER" id="PTHR37464">
    <property type="entry name" value="BLL2463 PROTEIN"/>
    <property type="match status" value="1"/>
</dbReference>
<dbReference type="NCBIfam" id="TIGR02226">
    <property type="entry name" value="two_anch"/>
    <property type="match status" value="1"/>
</dbReference>
<evidence type="ECO:0000313" key="3">
    <source>
        <dbReference type="EMBL" id="RAJ12025.1"/>
    </source>
</evidence>
<keyword evidence="1" id="KW-0812">Transmembrane</keyword>
<dbReference type="InterPro" id="IPR036465">
    <property type="entry name" value="vWFA_dom_sf"/>
</dbReference>
<dbReference type="PANTHER" id="PTHR37464:SF1">
    <property type="entry name" value="BLL2463 PROTEIN"/>
    <property type="match status" value="1"/>
</dbReference>
<proteinExistence type="predicted"/>
<protein>
    <submittedName>
        <fullName evidence="3">Putative membrane protein (TIGR02226 family)</fullName>
    </submittedName>
</protein>
<dbReference type="Gene3D" id="3.40.50.410">
    <property type="entry name" value="von Willebrand factor, type A domain"/>
    <property type="match status" value="1"/>
</dbReference>
<dbReference type="Proteomes" id="UP000248703">
    <property type="component" value="Unassembled WGS sequence"/>
</dbReference>
<sequence>MQFKNPELLYALFLLLIPIIVHLFQLRKFQKEYFTNVAFLKKVQLQTRKSSTIKKWLTLLTRLLLLAAIIIAFAQPYISKSETFNTEKETVIYLDNSFSMQAKGDKGELLKRAIQDLINNIPDTEKLSLITNTESYRNTTIKAIKNELLQLNYSSNQLTYDAALLKAKKAFSSDSNTIKNLIYISDFQQNTDDFNIKKDSSITLNLVKLTPVNKSNTSIDSLYISKQDASNLELNVVLKNDGSDIKNLPVSIYNNNNLLSKASVDLSEETSTIFTLPNNQIINGKVTIEDTQLQFDNTLYFNINTPSKINALAISDANADYLSRIFTEDEFNFTSKSTSTLDYSLFDTQNIIVINEIETLPENLTTALKAFTDRGGSVVFIPSSKGNVSDYNTFLQRNGFSPFSNLVTSEKRITTINYSHPLYANGVFEKRVDNFQYPKVNSYYPQVNNQASSVLQFEDAKPFLSQKGSVYVFSAAINSQNSNFKNINLIVPTFYNIAKQSLNTSTLYYTIGNNNSYDVAVNLQQDAVLTLVNGEDKIIPEQNYFNNKVVIKTNETPEKAGIYDLKNNSEIIQNVSYNYNRNESNLTYINLDNLESATVSNSITTVFDNIKNDAKVNELWKWFVILALVLLIIEMLILKYFK</sequence>
<feature type="transmembrane region" description="Helical" evidence="1">
    <location>
        <begin position="6"/>
        <end position="24"/>
    </location>
</feature>
<accession>A0A327R790</accession>
<dbReference type="InterPro" id="IPR024163">
    <property type="entry name" value="Aerotolerance_reg_N"/>
</dbReference>
<dbReference type="InterPro" id="IPR011933">
    <property type="entry name" value="Double_TM_dom"/>
</dbReference>
<keyword evidence="1" id="KW-1133">Transmembrane helix</keyword>
<reference evidence="3 4" key="1">
    <citation type="submission" date="2018-06" db="EMBL/GenBank/DDBJ databases">
        <title>Genomic Encyclopedia of Archaeal and Bacterial Type Strains, Phase II (KMG-II): from individual species to whole genera.</title>
        <authorList>
            <person name="Goeker M."/>
        </authorList>
    </citation>
    <scope>NUCLEOTIDE SEQUENCE [LARGE SCALE GENOMIC DNA]</scope>
    <source>
        <strain evidence="3 4">DSM 24464</strain>
    </source>
</reference>
<dbReference type="RefSeq" id="WP_111660788.1">
    <property type="nucleotide sequence ID" value="NZ_QLLO01000010.1"/>
</dbReference>
<organism evidence="3 4">
    <name type="scientific">Olleya aquimaris</name>
    <dbReference type="NCBI Taxonomy" id="639310"/>
    <lineage>
        <taxon>Bacteria</taxon>
        <taxon>Pseudomonadati</taxon>
        <taxon>Bacteroidota</taxon>
        <taxon>Flavobacteriia</taxon>
        <taxon>Flavobacteriales</taxon>
        <taxon>Flavobacteriaceae</taxon>
    </lineage>
</organism>